<evidence type="ECO:0000256" key="2">
    <source>
        <dbReference type="ARBA" id="ARBA00013025"/>
    </source>
</evidence>
<evidence type="ECO:0000259" key="11">
    <source>
        <dbReference type="Pfam" id="PF02875"/>
    </source>
</evidence>
<dbReference type="InterPro" id="IPR036615">
    <property type="entry name" value="Mur_ligase_C_dom_sf"/>
</dbReference>
<dbReference type="Pfam" id="PF02875">
    <property type="entry name" value="Mur_ligase_C"/>
    <property type="match status" value="1"/>
</dbReference>
<dbReference type="InterPro" id="IPR001645">
    <property type="entry name" value="Folylpolyglutamate_synth"/>
</dbReference>
<dbReference type="NCBIfam" id="TIGR01499">
    <property type="entry name" value="folC"/>
    <property type="match status" value="1"/>
</dbReference>
<dbReference type="Pfam" id="PF08245">
    <property type="entry name" value="Mur_ligase_M"/>
    <property type="match status" value="1"/>
</dbReference>
<evidence type="ECO:0000313" key="14">
    <source>
        <dbReference type="Proteomes" id="UP000178735"/>
    </source>
</evidence>
<dbReference type="Gene3D" id="3.90.190.20">
    <property type="entry name" value="Mur ligase, C-terminal domain"/>
    <property type="match status" value="1"/>
</dbReference>
<accession>A0A1F7WRJ6</accession>
<keyword evidence="4" id="KW-0479">Metal-binding</keyword>
<keyword evidence="3 10" id="KW-0436">Ligase</keyword>
<keyword evidence="6 10" id="KW-0067">ATP-binding</keyword>
<dbReference type="GO" id="GO:0005737">
    <property type="term" value="C:cytoplasm"/>
    <property type="evidence" value="ECO:0007669"/>
    <property type="project" value="TreeGrafter"/>
</dbReference>
<evidence type="ECO:0000256" key="6">
    <source>
        <dbReference type="ARBA" id="ARBA00022840"/>
    </source>
</evidence>
<dbReference type="GO" id="GO:0004326">
    <property type="term" value="F:tetrahydrofolylpolyglutamate synthase activity"/>
    <property type="evidence" value="ECO:0007669"/>
    <property type="project" value="UniProtKB-EC"/>
</dbReference>
<dbReference type="EC" id="6.3.2.17" evidence="2"/>
<evidence type="ECO:0000256" key="1">
    <source>
        <dbReference type="ARBA" id="ARBA00008276"/>
    </source>
</evidence>
<dbReference type="AlphaFoldDB" id="A0A1F7WRJ6"/>
<keyword evidence="5 10" id="KW-0547">Nucleotide-binding</keyword>
<dbReference type="Gene3D" id="3.40.1190.10">
    <property type="entry name" value="Mur-like, catalytic domain"/>
    <property type="match status" value="1"/>
</dbReference>
<comment type="similarity">
    <text evidence="1 10">Belongs to the folylpolyglutamate synthase family.</text>
</comment>
<evidence type="ECO:0000313" key="13">
    <source>
        <dbReference type="EMBL" id="OGM05424.1"/>
    </source>
</evidence>
<evidence type="ECO:0000256" key="10">
    <source>
        <dbReference type="PIRNR" id="PIRNR001563"/>
    </source>
</evidence>
<gene>
    <name evidence="13" type="ORF">A2008_00460</name>
</gene>
<keyword evidence="7" id="KW-0460">Magnesium</keyword>
<dbReference type="GO" id="GO:0046872">
    <property type="term" value="F:metal ion binding"/>
    <property type="evidence" value="ECO:0007669"/>
    <property type="project" value="UniProtKB-KW"/>
</dbReference>
<comment type="caution">
    <text evidence="13">The sequence shown here is derived from an EMBL/GenBank/DDBJ whole genome shotgun (WGS) entry which is preliminary data.</text>
</comment>
<protein>
    <recommendedName>
        <fullName evidence="2">tetrahydrofolate synthase</fullName>
        <ecNumber evidence="2">6.3.2.17</ecNumber>
    </recommendedName>
    <alternativeName>
        <fullName evidence="8">Tetrahydrofolylpolyglutamate synthase</fullName>
    </alternativeName>
</protein>
<dbReference type="SUPFAM" id="SSF53244">
    <property type="entry name" value="MurD-like peptide ligases, peptide-binding domain"/>
    <property type="match status" value="1"/>
</dbReference>
<evidence type="ECO:0000256" key="9">
    <source>
        <dbReference type="ARBA" id="ARBA00047493"/>
    </source>
</evidence>
<evidence type="ECO:0000256" key="8">
    <source>
        <dbReference type="ARBA" id="ARBA00030592"/>
    </source>
</evidence>
<dbReference type="InterPro" id="IPR004101">
    <property type="entry name" value="Mur_ligase_C"/>
</dbReference>
<dbReference type="STRING" id="1817813.A2008_00460"/>
<evidence type="ECO:0000256" key="3">
    <source>
        <dbReference type="ARBA" id="ARBA00022598"/>
    </source>
</evidence>
<feature type="domain" description="Mur ligase C-terminal" evidence="11">
    <location>
        <begin position="289"/>
        <end position="410"/>
    </location>
</feature>
<organism evidence="13 14">
    <name type="scientific">Candidatus Wallbacteria bacterium GWC2_49_35</name>
    <dbReference type="NCBI Taxonomy" id="1817813"/>
    <lineage>
        <taxon>Bacteria</taxon>
        <taxon>Candidatus Walliibacteriota</taxon>
    </lineage>
</organism>
<sequence length="443" mass="48327">MEFINKTIIRGEKTDLDNIRKVLGALGDPHLKIKTVHITGTNGKGSTAAFAASILTELGYKTGLFTSPHLIDVRERIKVGGENIGRQEFCAAVGSAAAAYEALKIEPSFFELMLVVASLYFYAEKCDFVIAEVGIGGRLDSTNVLNGAVCSITGVDFDHIEYLGGTLREIAREKTAIVKPGSVLTVNVEDDGLYDFIEKEAFERKAARVTRTGDSVGGRVLSVNTGGTDFVIDSPSLKEKRFHVPLIGDYQFQNARCAIGIIEELQTAGLIKIDCESVERGFVKTFWPGRFELFKKDGAFIVLDGAHNVNGMTGFVRNLKTLFGGLKIRAIISILSNKQYDQMLGIISGAVDELIIVGINNIKKKSVEVNSLVENAKKYHDNVICLSDVKTALQYVSKSGNFDLSCVTGSLYLVGEARERLLSRSGRYAGKVECVNYESCFKA</sequence>
<dbReference type="Proteomes" id="UP000178735">
    <property type="component" value="Unassembled WGS sequence"/>
</dbReference>
<name>A0A1F7WRJ6_9BACT</name>
<comment type="catalytic activity">
    <reaction evidence="9">
        <text>(6S)-5,6,7,8-tetrahydrofolyl-(gamma-L-Glu)(n) + L-glutamate + ATP = (6S)-5,6,7,8-tetrahydrofolyl-(gamma-L-Glu)(n+1) + ADP + phosphate + H(+)</text>
        <dbReference type="Rhea" id="RHEA:10580"/>
        <dbReference type="Rhea" id="RHEA-COMP:14738"/>
        <dbReference type="Rhea" id="RHEA-COMP:14740"/>
        <dbReference type="ChEBI" id="CHEBI:15378"/>
        <dbReference type="ChEBI" id="CHEBI:29985"/>
        <dbReference type="ChEBI" id="CHEBI:30616"/>
        <dbReference type="ChEBI" id="CHEBI:43474"/>
        <dbReference type="ChEBI" id="CHEBI:141005"/>
        <dbReference type="ChEBI" id="CHEBI:456216"/>
        <dbReference type="EC" id="6.3.2.17"/>
    </reaction>
</comment>
<dbReference type="PANTHER" id="PTHR11136">
    <property type="entry name" value="FOLYLPOLYGLUTAMATE SYNTHASE-RELATED"/>
    <property type="match status" value="1"/>
</dbReference>
<dbReference type="InterPro" id="IPR036565">
    <property type="entry name" value="Mur-like_cat_sf"/>
</dbReference>
<reference evidence="13 14" key="1">
    <citation type="journal article" date="2016" name="Nat. Commun.">
        <title>Thousands of microbial genomes shed light on interconnected biogeochemical processes in an aquifer system.</title>
        <authorList>
            <person name="Anantharaman K."/>
            <person name="Brown C.T."/>
            <person name="Hug L.A."/>
            <person name="Sharon I."/>
            <person name="Castelle C.J."/>
            <person name="Probst A.J."/>
            <person name="Thomas B.C."/>
            <person name="Singh A."/>
            <person name="Wilkins M.J."/>
            <person name="Karaoz U."/>
            <person name="Brodie E.L."/>
            <person name="Williams K.H."/>
            <person name="Hubbard S.S."/>
            <person name="Banfield J.F."/>
        </authorList>
    </citation>
    <scope>NUCLEOTIDE SEQUENCE [LARGE SCALE GENOMIC DNA]</scope>
</reference>
<dbReference type="GO" id="GO:0008841">
    <property type="term" value="F:dihydrofolate synthase activity"/>
    <property type="evidence" value="ECO:0007669"/>
    <property type="project" value="TreeGrafter"/>
</dbReference>
<dbReference type="GO" id="GO:0005524">
    <property type="term" value="F:ATP binding"/>
    <property type="evidence" value="ECO:0007669"/>
    <property type="project" value="UniProtKB-KW"/>
</dbReference>
<proteinExistence type="inferred from homology"/>
<evidence type="ECO:0000256" key="4">
    <source>
        <dbReference type="ARBA" id="ARBA00022723"/>
    </source>
</evidence>
<dbReference type="PIRSF" id="PIRSF001563">
    <property type="entry name" value="Folylpolyglu_synth"/>
    <property type="match status" value="1"/>
</dbReference>
<feature type="domain" description="Mur ligase central" evidence="12">
    <location>
        <begin position="38"/>
        <end position="261"/>
    </location>
</feature>
<dbReference type="SUPFAM" id="SSF53623">
    <property type="entry name" value="MurD-like peptide ligases, catalytic domain"/>
    <property type="match status" value="1"/>
</dbReference>
<evidence type="ECO:0000256" key="7">
    <source>
        <dbReference type="ARBA" id="ARBA00022842"/>
    </source>
</evidence>
<dbReference type="EMBL" id="MGFH01000114">
    <property type="protein sequence ID" value="OGM05424.1"/>
    <property type="molecule type" value="Genomic_DNA"/>
</dbReference>
<evidence type="ECO:0000259" key="12">
    <source>
        <dbReference type="Pfam" id="PF08245"/>
    </source>
</evidence>
<dbReference type="InterPro" id="IPR013221">
    <property type="entry name" value="Mur_ligase_cen"/>
</dbReference>
<evidence type="ECO:0000256" key="5">
    <source>
        <dbReference type="ARBA" id="ARBA00022741"/>
    </source>
</evidence>
<dbReference type="PANTHER" id="PTHR11136:SF0">
    <property type="entry name" value="DIHYDROFOLATE SYNTHETASE-RELATED"/>
    <property type="match status" value="1"/>
</dbReference>